<dbReference type="Gene3D" id="3.20.20.150">
    <property type="entry name" value="Divalent-metal-dependent TIM barrel enzymes"/>
    <property type="match status" value="1"/>
</dbReference>
<dbReference type="InterPro" id="IPR050312">
    <property type="entry name" value="IolE/XylAMocC-like"/>
</dbReference>
<dbReference type="PANTHER" id="PTHR12110">
    <property type="entry name" value="HYDROXYPYRUVATE ISOMERASE"/>
    <property type="match status" value="1"/>
</dbReference>
<feature type="domain" description="Xylose isomerase-like TIM barrel" evidence="1">
    <location>
        <begin position="29"/>
        <end position="269"/>
    </location>
</feature>
<dbReference type="SUPFAM" id="SSF51658">
    <property type="entry name" value="Xylose isomerase-like"/>
    <property type="match status" value="1"/>
</dbReference>
<dbReference type="Pfam" id="PF01261">
    <property type="entry name" value="AP_endonuc_2"/>
    <property type="match status" value="1"/>
</dbReference>
<dbReference type="InterPro" id="IPR013022">
    <property type="entry name" value="Xyl_isomerase-like_TIM-brl"/>
</dbReference>
<dbReference type="Proteomes" id="UP000236173">
    <property type="component" value="Unassembled WGS sequence"/>
</dbReference>
<dbReference type="PANTHER" id="PTHR12110:SF41">
    <property type="entry name" value="INOSOSE DEHYDRATASE"/>
    <property type="match status" value="1"/>
</dbReference>
<accession>A0A2H5X9E9</accession>
<dbReference type="AlphaFoldDB" id="A0A2H5X9E9"/>
<organism evidence="2 3">
    <name type="scientific">Candidatus Fervidibacter japonicus</name>
    <dbReference type="NCBI Taxonomy" id="2035412"/>
    <lineage>
        <taxon>Bacteria</taxon>
        <taxon>Candidatus Fervidibacterota</taxon>
        <taxon>Candidatus Fervidibacter</taxon>
    </lineage>
</organism>
<evidence type="ECO:0000313" key="3">
    <source>
        <dbReference type="Proteomes" id="UP000236173"/>
    </source>
</evidence>
<proteinExistence type="predicted"/>
<sequence>MSPTIGWSPVRLLAPMLETGQPSLMTVLAMAKEFGVAAVEFHHAMLPRYDRRTLDAVAAMLHKHGLKLSMLTCAPDFTHPDADERERQLDEMKTKVIAAWVLGAEGVRVTVGCAHPEVTQAQGVAWGTEMLKRLADFAHQRGIKLGLENHYKDRLWALPDFALDPDVFLEVVERLRDTPVGINFDCANPLMVGRDPVALLRAVADRVWHVHVSDRKAGDYAHQVLGDGDVPLPAIFRELATVQFRGVLSLEDGQTQGDEGTRRSLAYLTTLVRQYWQVP</sequence>
<evidence type="ECO:0000313" key="2">
    <source>
        <dbReference type="EMBL" id="GBC97816.1"/>
    </source>
</evidence>
<dbReference type="EMBL" id="BEHT01000003">
    <property type="protein sequence ID" value="GBC97816.1"/>
    <property type="molecule type" value="Genomic_DNA"/>
</dbReference>
<gene>
    <name evidence="2" type="ORF">HRbin17_00311</name>
</gene>
<protein>
    <recommendedName>
        <fullName evidence="1">Xylose isomerase-like TIM barrel domain-containing protein</fullName>
    </recommendedName>
</protein>
<evidence type="ECO:0000259" key="1">
    <source>
        <dbReference type="Pfam" id="PF01261"/>
    </source>
</evidence>
<comment type="caution">
    <text evidence="2">The sequence shown here is derived from an EMBL/GenBank/DDBJ whole genome shotgun (WGS) entry which is preliminary data.</text>
</comment>
<reference evidence="3" key="1">
    <citation type="submission" date="2017-09" db="EMBL/GenBank/DDBJ databases">
        <title>Metaegenomics of thermophilic ammonia-oxidizing enrichment culture.</title>
        <authorList>
            <person name="Kato S."/>
            <person name="Suzuki K."/>
        </authorList>
    </citation>
    <scope>NUCLEOTIDE SEQUENCE [LARGE SCALE GENOMIC DNA]</scope>
</reference>
<dbReference type="InterPro" id="IPR036237">
    <property type="entry name" value="Xyl_isomerase-like_sf"/>
</dbReference>
<name>A0A2H5X9E9_9BACT</name>